<sequence length="623" mass="67308">MLFVVCSLQMDPDRPVMVPGDKEMARSKKVVKDGGIIYDVVQIRAMSNLERKVGNISLELEGQLDVNKDYITFQVEDVVTQKVEPKINSTHTTADDEAHVLVDLANDYKTTAGDEDLTEGSAKDCELASRVGRQLSALRGVTMTMMTFKVTSVATMTLARRHAAAGGTLSQILARYRRPQLPRYATAFSTRGRPTGAHLLNRRGTGSALYFSSAALPARGRVGPTLPAGGCPCVAFSFRLSTGALLPGKRRYSVNMAASSGVVPLSEVKRFIADCMEKVGTSHQYATDLADLLVEADYRGHYSHGLNRLGEFQWRGAFYLPHMGIYAMVRLSVPPETYMEDVTSGACQPNVQPTVLKETLSTAWVDGNDGLGVVVGNFCMELAMAKARQTGVGWVVAKGSNHYGIAGWYSIKAVQCGLLAALGTNPLTLAAPAQNGDSFVLDMATTAVAVGKIEVQRRKKENIPENWALGPDGRVTTDVDVAFNTGCLLPLGGTEQSSGYKGYGLGLLVETFCGILGGSLYGPNVRRWMQTSSGDKVNLGQCFIAVDPECFAPGFQGRMSDLLGYLRGMEPSDPEKPVQVPGDPERKHMKSVDEQGGISYHQNQLKASAELAEKMEIRPMATK</sequence>
<proteinExistence type="inferred from homology"/>
<dbReference type="Gene3D" id="1.10.1530.10">
    <property type="match status" value="1"/>
</dbReference>
<evidence type="ECO:0000256" key="2">
    <source>
        <dbReference type="ARBA" id="ARBA00023002"/>
    </source>
</evidence>
<protein>
    <recommendedName>
        <fullName evidence="5">Malate dehydrogenase</fullName>
    </recommendedName>
</protein>
<organism evidence="4">
    <name type="scientific">Timema monikensis</name>
    <dbReference type="NCBI Taxonomy" id="170555"/>
    <lineage>
        <taxon>Eukaryota</taxon>
        <taxon>Metazoa</taxon>
        <taxon>Ecdysozoa</taxon>
        <taxon>Arthropoda</taxon>
        <taxon>Hexapoda</taxon>
        <taxon>Insecta</taxon>
        <taxon>Pterygota</taxon>
        <taxon>Neoptera</taxon>
        <taxon>Polyneoptera</taxon>
        <taxon>Phasmatodea</taxon>
        <taxon>Timematodea</taxon>
        <taxon>Timematoidea</taxon>
        <taxon>Timematidae</taxon>
        <taxon>Timema</taxon>
    </lineage>
</organism>
<dbReference type="PANTHER" id="PTHR11091:SF0">
    <property type="entry name" value="MALATE DEHYDROGENASE"/>
    <property type="match status" value="1"/>
</dbReference>
<comment type="similarity">
    <text evidence="1">Belongs to the LDH2/MDH2 oxidoreductase family.</text>
</comment>
<dbReference type="GO" id="GO:0016491">
    <property type="term" value="F:oxidoreductase activity"/>
    <property type="evidence" value="ECO:0007669"/>
    <property type="project" value="UniProtKB-KW"/>
</dbReference>
<dbReference type="SUPFAM" id="SSF89733">
    <property type="entry name" value="L-sulfolactate dehydrogenase-like"/>
    <property type="match status" value="1"/>
</dbReference>
<gene>
    <name evidence="4" type="ORF">TMSB3V08_LOCUS3255</name>
</gene>
<evidence type="ECO:0000256" key="1">
    <source>
        <dbReference type="ARBA" id="ARBA00006056"/>
    </source>
</evidence>
<evidence type="ECO:0000313" key="4">
    <source>
        <dbReference type="EMBL" id="CAD7426367.1"/>
    </source>
</evidence>
<dbReference type="InterPro" id="IPR036111">
    <property type="entry name" value="Mal/L-sulfo/L-lacto_DH-like_sf"/>
</dbReference>
<name>A0A7R9E2V8_9NEOP</name>
<feature type="compositionally biased region" description="Basic and acidic residues" evidence="3">
    <location>
        <begin position="583"/>
        <end position="593"/>
    </location>
</feature>
<dbReference type="PANTHER" id="PTHR11091">
    <property type="entry name" value="OXIDOREDUCTASE-RELATED"/>
    <property type="match status" value="1"/>
</dbReference>
<dbReference type="AlphaFoldDB" id="A0A7R9E2V8"/>
<evidence type="ECO:0008006" key="5">
    <source>
        <dbReference type="Google" id="ProtNLM"/>
    </source>
</evidence>
<keyword evidence="2" id="KW-0560">Oxidoreductase</keyword>
<dbReference type="EMBL" id="OB793185">
    <property type="protein sequence ID" value="CAD7426367.1"/>
    <property type="molecule type" value="Genomic_DNA"/>
</dbReference>
<feature type="region of interest" description="Disordered" evidence="3">
    <location>
        <begin position="570"/>
        <end position="599"/>
    </location>
</feature>
<reference evidence="4" key="1">
    <citation type="submission" date="2020-11" db="EMBL/GenBank/DDBJ databases">
        <authorList>
            <person name="Tran Van P."/>
        </authorList>
    </citation>
    <scope>NUCLEOTIDE SEQUENCE</scope>
</reference>
<evidence type="ECO:0000256" key="3">
    <source>
        <dbReference type="SAM" id="MobiDB-lite"/>
    </source>
</evidence>
<dbReference type="Gene3D" id="3.30.1370.60">
    <property type="entry name" value="Hypothetical oxidoreductase yiak, domain 2"/>
    <property type="match status" value="1"/>
</dbReference>
<dbReference type="InterPro" id="IPR003767">
    <property type="entry name" value="Malate/L-lactate_DH-like"/>
</dbReference>
<dbReference type="Pfam" id="PF02615">
    <property type="entry name" value="Ldh_2"/>
    <property type="match status" value="2"/>
</dbReference>
<dbReference type="InterPro" id="IPR043143">
    <property type="entry name" value="Mal/L-sulf/L-lact_DH-like_NADP"/>
</dbReference>
<accession>A0A7R9E2V8</accession>
<dbReference type="InterPro" id="IPR043144">
    <property type="entry name" value="Mal/L-sulf/L-lact_DH-like_ah"/>
</dbReference>